<keyword evidence="3" id="KW-0804">Transcription</keyword>
<evidence type="ECO:0000259" key="4">
    <source>
        <dbReference type="PROSITE" id="PS01124"/>
    </source>
</evidence>
<dbReference type="Gene3D" id="2.60.120.10">
    <property type="entry name" value="Jelly Rolls"/>
    <property type="match status" value="1"/>
</dbReference>
<evidence type="ECO:0000313" key="6">
    <source>
        <dbReference type="Proteomes" id="UP000307943"/>
    </source>
</evidence>
<feature type="domain" description="HTH araC/xylS-type" evidence="4">
    <location>
        <begin position="191"/>
        <end position="289"/>
    </location>
</feature>
<keyword evidence="1" id="KW-0805">Transcription regulation</keyword>
<dbReference type="GO" id="GO:0003700">
    <property type="term" value="F:DNA-binding transcription factor activity"/>
    <property type="evidence" value="ECO:0007669"/>
    <property type="project" value="InterPro"/>
</dbReference>
<dbReference type="RefSeq" id="WP_139607410.1">
    <property type="nucleotide sequence ID" value="NZ_VDCQ01000095.1"/>
</dbReference>
<dbReference type="Gene3D" id="1.10.10.60">
    <property type="entry name" value="Homeodomain-like"/>
    <property type="match status" value="1"/>
</dbReference>
<proteinExistence type="predicted"/>
<protein>
    <submittedName>
        <fullName evidence="5">Helix-turn-helix domain-containing protein</fullName>
    </submittedName>
</protein>
<sequence>MAYKRVTLHQEIVIDNIITFHYYELPGSYYTKGERHDFWEFVYVDKGELLVQTDSGKFKVQQGEIVFYKPNEFHGGGSCELSPPNLIIVTFDCASEAMRFFESMKFRINEQERLLLTLLVNEGYNALTPRIDKPFKRVLHKKKNAPFGSEQLIKTYLEQLLIHFIRRLSHTESPPKLASTTNENMENDLTRQMIEYMSDRLECNFTLQHFCRHFSVGRSQLSRAFKLKTGSGVIEYFHTLKIERAKALIRQESYNYTEVAERLGYSSIHYFSRQFKRMTNMTPTEYARSVRARITHHKHP</sequence>
<evidence type="ECO:0000256" key="3">
    <source>
        <dbReference type="ARBA" id="ARBA00023163"/>
    </source>
</evidence>
<dbReference type="Pfam" id="PF02311">
    <property type="entry name" value="AraC_binding"/>
    <property type="match status" value="1"/>
</dbReference>
<name>A0A5C4SWE5_9BACL</name>
<dbReference type="SUPFAM" id="SSF51215">
    <property type="entry name" value="Regulatory protein AraC"/>
    <property type="match status" value="1"/>
</dbReference>
<keyword evidence="6" id="KW-1185">Reference proteome</keyword>
<comment type="caution">
    <text evidence="5">The sequence shown here is derived from an EMBL/GenBank/DDBJ whole genome shotgun (WGS) entry which is preliminary data.</text>
</comment>
<accession>A0A5C4SWE5</accession>
<dbReference type="SUPFAM" id="SSF46689">
    <property type="entry name" value="Homeodomain-like"/>
    <property type="match status" value="1"/>
</dbReference>
<evidence type="ECO:0000256" key="2">
    <source>
        <dbReference type="ARBA" id="ARBA00023125"/>
    </source>
</evidence>
<dbReference type="OrthoDB" id="249627at2"/>
<dbReference type="GO" id="GO:0043565">
    <property type="term" value="F:sequence-specific DNA binding"/>
    <property type="evidence" value="ECO:0007669"/>
    <property type="project" value="InterPro"/>
</dbReference>
<dbReference type="PRINTS" id="PR00032">
    <property type="entry name" value="HTHARAC"/>
</dbReference>
<reference evidence="5 6" key="1">
    <citation type="submission" date="2019-05" db="EMBL/GenBank/DDBJ databases">
        <title>We sequenced the genome of Paenibacillus hemerocallicola KCTC 33185 for further insight into its adaptation and study the phylogeny of Paenibacillus.</title>
        <authorList>
            <person name="Narsing Rao M.P."/>
        </authorList>
    </citation>
    <scope>NUCLEOTIDE SEQUENCE [LARGE SCALE GENOMIC DNA]</scope>
    <source>
        <strain evidence="5 6">KCTC 33185</strain>
    </source>
</reference>
<gene>
    <name evidence="5" type="ORF">FE784_37555</name>
</gene>
<evidence type="ECO:0000256" key="1">
    <source>
        <dbReference type="ARBA" id="ARBA00023015"/>
    </source>
</evidence>
<dbReference type="PANTHER" id="PTHR43280:SF2">
    <property type="entry name" value="HTH-TYPE TRANSCRIPTIONAL REGULATOR EXSA"/>
    <property type="match status" value="1"/>
</dbReference>
<dbReference type="PANTHER" id="PTHR43280">
    <property type="entry name" value="ARAC-FAMILY TRANSCRIPTIONAL REGULATOR"/>
    <property type="match status" value="1"/>
</dbReference>
<dbReference type="InterPro" id="IPR037923">
    <property type="entry name" value="HTH-like"/>
</dbReference>
<dbReference type="InterPro" id="IPR014710">
    <property type="entry name" value="RmlC-like_jellyroll"/>
</dbReference>
<dbReference type="AlphaFoldDB" id="A0A5C4SWE5"/>
<dbReference type="InterPro" id="IPR018060">
    <property type="entry name" value="HTH_AraC"/>
</dbReference>
<dbReference type="InterPro" id="IPR009057">
    <property type="entry name" value="Homeodomain-like_sf"/>
</dbReference>
<organism evidence="5 6">
    <name type="scientific">Paenibacillus hemerocallicola</name>
    <dbReference type="NCBI Taxonomy" id="1172614"/>
    <lineage>
        <taxon>Bacteria</taxon>
        <taxon>Bacillati</taxon>
        <taxon>Bacillota</taxon>
        <taxon>Bacilli</taxon>
        <taxon>Bacillales</taxon>
        <taxon>Paenibacillaceae</taxon>
        <taxon>Paenibacillus</taxon>
    </lineage>
</organism>
<dbReference type="InterPro" id="IPR020449">
    <property type="entry name" value="Tscrpt_reg_AraC-type_HTH"/>
</dbReference>
<dbReference type="SMART" id="SM00342">
    <property type="entry name" value="HTH_ARAC"/>
    <property type="match status" value="1"/>
</dbReference>
<dbReference type="Pfam" id="PF12833">
    <property type="entry name" value="HTH_18"/>
    <property type="match status" value="1"/>
</dbReference>
<dbReference type="InterPro" id="IPR003313">
    <property type="entry name" value="AraC-bd"/>
</dbReference>
<keyword evidence="2" id="KW-0238">DNA-binding</keyword>
<dbReference type="Proteomes" id="UP000307943">
    <property type="component" value="Unassembled WGS sequence"/>
</dbReference>
<evidence type="ECO:0000313" key="5">
    <source>
        <dbReference type="EMBL" id="TNJ59186.1"/>
    </source>
</evidence>
<dbReference type="PROSITE" id="PS01124">
    <property type="entry name" value="HTH_ARAC_FAMILY_2"/>
    <property type="match status" value="1"/>
</dbReference>
<dbReference type="EMBL" id="VDCQ01000095">
    <property type="protein sequence ID" value="TNJ59186.1"/>
    <property type="molecule type" value="Genomic_DNA"/>
</dbReference>